<protein>
    <recommendedName>
        <fullName evidence="1">Protein kinase domain-containing protein</fullName>
    </recommendedName>
</protein>
<sequence>MTGWTLNPEYATGDSGRLFADLNTVFALEGELITSDPISTVHKVWVGNRYYYVKRYTGAGKNLRRYIGRPRVQAEWENLLNFHAWGIPSVKVVGFGLERHSNIFHRGALITEDLAGTADMANIAKGGDPRFSNPEWVDHVSRQIAHATRMMHDQKFAHNDLKWRNILVDKKTYPDVYLIDCPGGSFWLGPMLGYRIVKDLACLDKLGKRVLSRSQRLRFYCDYKGSKRLSADNKKQIRAVLEFFKGRE</sequence>
<dbReference type="AlphaFoldDB" id="A0A0F9UE97"/>
<gene>
    <name evidence="2" type="ORF">LCGC14_0233620</name>
</gene>
<dbReference type="EMBL" id="LAZR01000114">
    <property type="protein sequence ID" value="KKN89984.1"/>
    <property type="molecule type" value="Genomic_DNA"/>
</dbReference>
<dbReference type="InterPro" id="IPR011009">
    <property type="entry name" value="Kinase-like_dom_sf"/>
</dbReference>
<comment type="caution">
    <text evidence="2">The sequence shown here is derived from an EMBL/GenBank/DDBJ whole genome shotgun (WGS) entry which is preliminary data.</text>
</comment>
<dbReference type="Pfam" id="PF06293">
    <property type="entry name" value="Kdo"/>
    <property type="match status" value="1"/>
</dbReference>
<reference evidence="2" key="1">
    <citation type="journal article" date="2015" name="Nature">
        <title>Complex archaea that bridge the gap between prokaryotes and eukaryotes.</title>
        <authorList>
            <person name="Spang A."/>
            <person name="Saw J.H."/>
            <person name="Jorgensen S.L."/>
            <person name="Zaremba-Niedzwiedzka K."/>
            <person name="Martijn J."/>
            <person name="Lind A.E."/>
            <person name="van Eijk R."/>
            <person name="Schleper C."/>
            <person name="Guy L."/>
            <person name="Ettema T.J."/>
        </authorList>
    </citation>
    <scope>NUCLEOTIDE SEQUENCE</scope>
</reference>
<evidence type="ECO:0000259" key="1">
    <source>
        <dbReference type="PROSITE" id="PS50011"/>
    </source>
</evidence>
<dbReference type="PROSITE" id="PS50011">
    <property type="entry name" value="PROTEIN_KINASE_DOM"/>
    <property type="match status" value="1"/>
</dbReference>
<dbReference type="SUPFAM" id="SSF56112">
    <property type="entry name" value="Protein kinase-like (PK-like)"/>
    <property type="match status" value="1"/>
</dbReference>
<proteinExistence type="predicted"/>
<accession>A0A0F9UE97</accession>
<dbReference type="GO" id="GO:0004672">
    <property type="term" value="F:protein kinase activity"/>
    <property type="evidence" value="ECO:0007669"/>
    <property type="project" value="InterPro"/>
</dbReference>
<dbReference type="PROSITE" id="PS00108">
    <property type="entry name" value="PROTEIN_KINASE_ST"/>
    <property type="match status" value="1"/>
</dbReference>
<dbReference type="Gene3D" id="1.10.510.10">
    <property type="entry name" value="Transferase(Phosphotransferase) domain 1"/>
    <property type="match status" value="1"/>
</dbReference>
<organism evidence="2">
    <name type="scientific">marine sediment metagenome</name>
    <dbReference type="NCBI Taxonomy" id="412755"/>
    <lineage>
        <taxon>unclassified sequences</taxon>
        <taxon>metagenomes</taxon>
        <taxon>ecological metagenomes</taxon>
    </lineage>
</organism>
<dbReference type="GO" id="GO:0005524">
    <property type="term" value="F:ATP binding"/>
    <property type="evidence" value="ECO:0007669"/>
    <property type="project" value="InterPro"/>
</dbReference>
<dbReference type="InterPro" id="IPR008271">
    <property type="entry name" value="Ser/Thr_kinase_AS"/>
</dbReference>
<evidence type="ECO:0000313" key="2">
    <source>
        <dbReference type="EMBL" id="KKN89984.1"/>
    </source>
</evidence>
<dbReference type="InterPro" id="IPR000719">
    <property type="entry name" value="Prot_kinase_dom"/>
</dbReference>
<feature type="domain" description="Protein kinase" evidence="1">
    <location>
        <begin position="4"/>
        <end position="248"/>
    </location>
</feature>
<name>A0A0F9UE97_9ZZZZ</name>